<dbReference type="CDD" id="cd02854">
    <property type="entry name" value="E_set_GBE_euk_N"/>
    <property type="match status" value="1"/>
</dbReference>
<dbReference type="PANTHER" id="PTHR43651:SF3">
    <property type="entry name" value="1,4-ALPHA-GLUCAN-BRANCHING ENZYME"/>
    <property type="match status" value="1"/>
</dbReference>
<dbReference type="InterPro" id="IPR014756">
    <property type="entry name" value="Ig_E-set"/>
</dbReference>
<dbReference type="Pfam" id="PF02922">
    <property type="entry name" value="CBM_48"/>
    <property type="match status" value="1"/>
</dbReference>
<dbReference type="PIRSF" id="PIRSF000463">
    <property type="entry name" value="GlgB"/>
    <property type="match status" value="1"/>
</dbReference>
<name>A0ABN8SUY3_9CNID</name>
<evidence type="ECO:0000256" key="1">
    <source>
        <dbReference type="ARBA" id="ARBA00022676"/>
    </source>
</evidence>
<dbReference type="InterPro" id="IPR037439">
    <property type="entry name" value="Branching_enzy"/>
</dbReference>
<evidence type="ECO:0000259" key="2">
    <source>
        <dbReference type="SMART" id="SM00642"/>
    </source>
</evidence>
<proteinExistence type="predicted"/>
<gene>
    <name evidence="3" type="ORF">PEVE_00026098</name>
</gene>
<evidence type="ECO:0000313" key="3">
    <source>
        <dbReference type="EMBL" id="CAH3193558.1"/>
    </source>
</evidence>
<dbReference type="PANTHER" id="PTHR43651">
    <property type="entry name" value="1,4-ALPHA-GLUCAN-BRANCHING ENZYME"/>
    <property type="match status" value="1"/>
</dbReference>
<evidence type="ECO:0000313" key="4">
    <source>
        <dbReference type="Proteomes" id="UP001159427"/>
    </source>
</evidence>
<dbReference type="InterPro" id="IPR013783">
    <property type="entry name" value="Ig-like_fold"/>
</dbReference>
<feature type="domain" description="Glycosyl hydrolase family 13 catalytic" evidence="2">
    <location>
        <begin position="210"/>
        <end position="510"/>
    </location>
</feature>
<dbReference type="Gene3D" id="3.20.20.80">
    <property type="entry name" value="Glycosidases"/>
    <property type="match status" value="1"/>
</dbReference>
<dbReference type="Proteomes" id="UP001159427">
    <property type="component" value="Unassembled WGS sequence"/>
</dbReference>
<dbReference type="SUPFAM" id="SSF81296">
    <property type="entry name" value="E set domains"/>
    <property type="match status" value="1"/>
</dbReference>
<keyword evidence="4" id="KW-1185">Reference proteome</keyword>
<keyword evidence="1" id="KW-0328">Glycosyltransferase</keyword>
<protein>
    <recommendedName>
        <fullName evidence="2">Glycosyl hydrolase family 13 catalytic domain-containing protein</fullName>
    </recommendedName>
</protein>
<keyword evidence="1" id="KW-0808">Transferase</keyword>
<reference evidence="3 4" key="1">
    <citation type="submission" date="2022-05" db="EMBL/GenBank/DDBJ databases">
        <authorList>
            <consortium name="Genoscope - CEA"/>
            <person name="William W."/>
        </authorList>
    </citation>
    <scope>NUCLEOTIDE SEQUENCE [LARGE SCALE GENOMIC DNA]</scope>
</reference>
<dbReference type="InterPro" id="IPR004193">
    <property type="entry name" value="Glyco_hydro_13_N"/>
</dbReference>
<sequence>MKRTKKQRHNLQNFWAQRMVDDQVVPHFSRFLHDDPYVKPYQTEIERRYRVFCGLKKQIEDNEGSLEKFSRGYERLGINRTPEGLKYREWAPGAHGVFLTGDFNGWNRTSHGCTRNEYGVWELTLPYKEDGSSPIPHGSKVKVAIQLENGDLVDRVSPWIRYAVDPNDGTHLYVGIHWDPPQPYQWQNSKPKKTSGLRIYECHVGIASPELRVASYKEFAYNVIPRIKKLGYNCIQLMAVMEHAYYACFGYQVTNFFAASSRYGTPEELKELIDVAHGNGILVLLDVVHSHAAKNVLDGLNQFDGTHSCHFHDGGRGFHDLWDSRLFDYTKWEVLRFLLSNLRWYMENYKFDGFRFDGVTSMIYHDHGLGHGFGGDYPDYYGLGVDTDSLIYLMLANDMLHSLYPGVITIAEEVSGMPGLCRPIAEGGTGFDYRLGMAIPDLWIKILKEKKDEDWRMWDIVWTLINRRHGEKTIAYAESHDQALVGDKTIAFWLMDKEMYWFMSETTPLRH</sequence>
<dbReference type="CDD" id="cd11321">
    <property type="entry name" value="AmyAc_bac_euk_BE"/>
    <property type="match status" value="1"/>
</dbReference>
<dbReference type="Gene3D" id="2.60.40.10">
    <property type="entry name" value="Immunoglobulins"/>
    <property type="match status" value="1"/>
</dbReference>
<dbReference type="InterPro" id="IPR017853">
    <property type="entry name" value="GH"/>
</dbReference>
<dbReference type="EMBL" id="CALNXI010003522">
    <property type="protein sequence ID" value="CAH3193558.1"/>
    <property type="molecule type" value="Genomic_DNA"/>
</dbReference>
<organism evidence="3 4">
    <name type="scientific">Porites evermanni</name>
    <dbReference type="NCBI Taxonomy" id="104178"/>
    <lineage>
        <taxon>Eukaryota</taxon>
        <taxon>Metazoa</taxon>
        <taxon>Cnidaria</taxon>
        <taxon>Anthozoa</taxon>
        <taxon>Hexacorallia</taxon>
        <taxon>Scleractinia</taxon>
        <taxon>Fungiina</taxon>
        <taxon>Poritidae</taxon>
        <taxon>Porites</taxon>
    </lineage>
</organism>
<dbReference type="Pfam" id="PF00128">
    <property type="entry name" value="Alpha-amylase"/>
    <property type="match status" value="1"/>
</dbReference>
<comment type="caution">
    <text evidence="3">The sequence shown here is derived from an EMBL/GenBank/DDBJ whole genome shotgun (WGS) entry which is preliminary data.</text>
</comment>
<accession>A0ABN8SUY3</accession>
<dbReference type="SUPFAM" id="SSF51445">
    <property type="entry name" value="(Trans)glycosidases"/>
    <property type="match status" value="1"/>
</dbReference>
<dbReference type="InterPro" id="IPR006047">
    <property type="entry name" value="GH13_cat_dom"/>
</dbReference>
<dbReference type="SMART" id="SM00642">
    <property type="entry name" value="Aamy"/>
    <property type="match status" value="1"/>
</dbReference>